<evidence type="ECO:0000313" key="3">
    <source>
        <dbReference type="EMBL" id="KAJ6638244.1"/>
    </source>
</evidence>
<dbReference type="InterPro" id="IPR051230">
    <property type="entry name" value="APP-Binding"/>
</dbReference>
<evidence type="ECO:0000313" key="4">
    <source>
        <dbReference type="Proteomes" id="UP001151699"/>
    </source>
</evidence>
<reference evidence="3" key="1">
    <citation type="submission" date="2022-07" db="EMBL/GenBank/DDBJ databases">
        <authorList>
            <person name="Trinca V."/>
            <person name="Uliana J.V.C."/>
            <person name="Torres T.T."/>
            <person name="Ward R.J."/>
            <person name="Monesi N."/>
        </authorList>
    </citation>
    <scope>NUCLEOTIDE SEQUENCE</scope>
    <source>
        <strain evidence="3">HSMRA1968</strain>
        <tissue evidence="3">Whole embryos</tissue>
    </source>
</reference>
<dbReference type="EMBL" id="WJQU01000003">
    <property type="protein sequence ID" value="KAJ6638244.1"/>
    <property type="molecule type" value="Genomic_DNA"/>
</dbReference>
<feature type="compositionally biased region" description="Low complexity" evidence="2">
    <location>
        <begin position="172"/>
        <end position="185"/>
    </location>
</feature>
<feature type="region of interest" description="Disordered" evidence="2">
    <location>
        <begin position="172"/>
        <end position="225"/>
    </location>
</feature>
<dbReference type="OrthoDB" id="6126662at2759"/>
<organism evidence="3 4">
    <name type="scientific">Pseudolycoriella hygida</name>
    <dbReference type="NCBI Taxonomy" id="35572"/>
    <lineage>
        <taxon>Eukaryota</taxon>
        <taxon>Metazoa</taxon>
        <taxon>Ecdysozoa</taxon>
        <taxon>Arthropoda</taxon>
        <taxon>Hexapoda</taxon>
        <taxon>Insecta</taxon>
        <taxon>Pterygota</taxon>
        <taxon>Neoptera</taxon>
        <taxon>Endopterygota</taxon>
        <taxon>Diptera</taxon>
        <taxon>Nematocera</taxon>
        <taxon>Sciaroidea</taxon>
        <taxon>Sciaridae</taxon>
        <taxon>Pseudolycoriella</taxon>
    </lineage>
</organism>
<feature type="region of interest" description="Disordered" evidence="2">
    <location>
        <begin position="597"/>
        <end position="624"/>
    </location>
</feature>
<feature type="compositionally biased region" description="Low complexity" evidence="2">
    <location>
        <begin position="729"/>
        <end position="740"/>
    </location>
</feature>
<feature type="region of interest" description="Disordered" evidence="2">
    <location>
        <begin position="265"/>
        <end position="296"/>
    </location>
</feature>
<proteinExistence type="predicted"/>
<comment type="caution">
    <text evidence="3">The sequence shown here is derived from an EMBL/GenBank/DDBJ whole genome shotgun (WGS) entry which is preliminary data.</text>
</comment>
<evidence type="ECO:0000256" key="2">
    <source>
        <dbReference type="SAM" id="MobiDB-lite"/>
    </source>
</evidence>
<dbReference type="GO" id="GO:0005737">
    <property type="term" value="C:cytoplasm"/>
    <property type="evidence" value="ECO:0007669"/>
    <property type="project" value="TreeGrafter"/>
</dbReference>
<dbReference type="PANTHER" id="PTHR12345">
    <property type="entry name" value="SYNTENIN RELATED"/>
    <property type="match status" value="1"/>
</dbReference>
<feature type="compositionally biased region" description="Low complexity" evidence="2">
    <location>
        <begin position="265"/>
        <end position="275"/>
    </location>
</feature>
<sequence>METRGTLFREIHKNTWLKRLTVDNKKITVGSGSKKSDRSWVVFCVHDDCEATLEGYVDMREAGSHIPEWTVNLQTTLHISHALVPSEQEYEFVITLASDVVRFNAASWEIMQEWVDTLRQKLREMKILSPRENLYSKLPEIRAPLLPTRDPTSPLPAPPPVPAAIVPGIERITSPSPSSHSTATANNRAIQPATVTSTAVSTTISSPTTQTSNTTTTSSSQVTSCIPSTSFSPIPVTAMSNTLTQNLMNMLSNPVSTYSSQLSNIQSSSNSSNGSVEDTFFFEDEPSGSGTSQFSDINFMHHHDGTKNRKVDNLSSLAKTFADNVLADPITCPLTSASALQTTADSHLQNDGETSSSSSTPSAVYQEEPLVIPRPQTSRNSSRDNQMKRLAIQPQILSAIPTSLSDEVGTTNITIIQVSSPISSTKTSKEIFNFPTINPTIEKADSNFRSNVQIIPSNYSPPPSIASNANAILPIKGKTNITVQVSGSSLASGYGKIIKQGLHRSESQPSANATSSNIADALSSVRNFGAVTNIPIGSDEKPSNSMHYEQVFITPSTSSEASEDNRQLAASKIVVPKKQPKSSSQTELHVNRINLHKETATNKENVPSEELAVASPSTSGTQTIAHSNNASTVASIHNKNSIPNSAKKPQAAPRENLPSPLPAIRKFLTRGLTEACISRQSRKDSSNEQRQPTKNNETHVESSNNDSSKDESHEQRRRSSSTSDAQGSRTRATNNNANATVSGNESRNRIQPAPQPFRPENSHSTRLTLREQQVMQLRREMIHPGGVRIQLRRKDCIGSIALVDAFGAVWVSGWKQKEHPMLYNALHIGDQLVSVAGVTISTSSEANRVIRNAPGLYIELIIRRVPFGRVYAIRREMDGQCLGLIRDGNTATIVDVVPKSLSARYGLPPKAQSCDGLSLTFWVLTEINGRPLNLFFKDNEVRDRLNSVGRDISILVQPSDLVTKLKKQLKSMRSYKEYIVQ</sequence>
<dbReference type="PANTHER" id="PTHR12345:SF11">
    <property type="entry name" value="FI13065P"/>
    <property type="match status" value="1"/>
</dbReference>
<keyword evidence="4" id="KW-1185">Reference proteome</keyword>
<feature type="compositionally biased region" description="Low complexity" evidence="2">
    <location>
        <begin position="192"/>
        <end position="224"/>
    </location>
</feature>
<dbReference type="GO" id="GO:0005886">
    <property type="term" value="C:plasma membrane"/>
    <property type="evidence" value="ECO:0007669"/>
    <property type="project" value="TreeGrafter"/>
</dbReference>
<accession>A0A9Q0MW45</accession>
<evidence type="ECO:0000256" key="1">
    <source>
        <dbReference type="ARBA" id="ARBA00022737"/>
    </source>
</evidence>
<gene>
    <name evidence="3" type="ORF">Bhyg_10977</name>
</gene>
<feature type="region of interest" description="Disordered" evidence="2">
    <location>
        <begin position="343"/>
        <end position="386"/>
    </location>
</feature>
<feature type="compositionally biased region" description="Polar residues" evidence="2">
    <location>
        <begin position="343"/>
        <end position="353"/>
    </location>
</feature>
<feature type="region of interest" description="Disordered" evidence="2">
    <location>
        <begin position="678"/>
        <end position="766"/>
    </location>
</feature>
<name>A0A9Q0MW45_9DIPT</name>
<dbReference type="SUPFAM" id="SSF50729">
    <property type="entry name" value="PH domain-like"/>
    <property type="match status" value="1"/>
</dbReference>
<keyword evidence="1" id="KW-0677">Repeat</keyword>
<feature type="region of interest" description="Disordered" evidence="2">
    <location>
        <begin position="639"/>
        <end position="660"/>
    </location>
</feature>
<feature type="compositionally biased region" description="Polar residues" evidence="2">
    <location>
        <begin position="615"/>
        <end position="624"/>
    </location>
</feature>
<dbReference type="AlphaFoldDB" id="A0A9Q0MW45"/>
<dbReference type="Proteomes" id="UP001151699">
    <property type="component" value="Chromosome X"/>
</dbReference>
<protein>
    <submittedName>
        <fullName evidence="3">Uncharacterized protein</fullName>
    </submittedName>
</protein>